<accession>A0A8K0DXB3</accession>
<feature type="region of interest" description="Disordered" evidence="2">
    <location>
        <begin position="1"/>
        <end position="65"/>
    </location>
</feature>
<protein>
    <recommendedName>
        <fullName evidence="5">General transcription factor 3C polypeptide 3</fullName>
    </recommendedName>
</protein>
<dbReference type="GO" id="GO:0006383">
    <property type="term" value="P:transcription by RNA polymerase III"/>
    <property type="evidence" value="ECO:0007669"/>
    <property type="project" value="InterPro"/>
</dbReference>
<feature type="region of interest" description="Disordered" evidence="2">
    <location>
        <begin position="130"/>
        <end position="155"/>
    </location>
</feature>
<dbReference type="EMBL" id="VOIH02000008">
    <property type="protein sequence ID" value="KAF3439277.1"/>
    <property type="molecule type" value="Genomic_DNA"/>
</dbReference>
<proteinExistence type="predicted"/>
<organism evidence="3 4">
    <name type="scientific">Rhamnella rubrinervis</name>
    <dbReference type="NCBI Taxonomy" id="2594499"/>
    <lineage>
        <taxon>Eukaryota</taxon>
        <taxon>Viridiplantae</taxon>
        <taxon>Streptophyta</taxon>
        <taxon>Embryophyta</taxon>
        <taxon>Tracheophyta</taxon>
        <taxon>Spermatophyta</taxon>
        <taxon>Magnoliopsida</taxon>
        <taxon>eudicotyledons</taxon>
        <taxon>Gunneridae</taxon>
        <taxon>Pentapetalae</taxon>
        <taxon>rosids</taxon>
        <taxon>fabids</taxon>
        <taxon>Rosales</taxon>
        <taxon>Rhamnaceae</taxon>
        <taxon>rhamnoid group</taxon>
        <taxon>Rhamneae</taxon>
        <taxon>Rhamnella</taxon>
    </lineage>
</organism>
<evidence type="ECO:0000313" key="3">
    <source>
        <dbReference type="EMBL" id="KAF3439277.1"/>
    </source>
</evidence>
<dbReference type="GO" id="GO:0000127">
    <property type="term" value="C:transcription factor TFIIIC complex"/>
    <property type="evidence" value="ECO:0007669"/>
    <property type="project" value="TreeGrafter"/>
</dbReference>
<dbReference type="FunFam" id="1.25.40.10:FF:000413">
    <property type="entry name" value="General transcription factor 3C polypeptide 3"/>
    <property type="match status" value="1"/>
</dbReference>
<dbReference type="AlphaFoldDB" id="A0A8K0DXB3"/>
<dbReference type="OrthoDB" id="9991317at2759"/>
<name>A0A8K0DXB3_9ROSA</name>
<reference evidence="3" key="1">
    <citation type="submission" date="2020-03" db="EMBL/GenBank/DDBJ databases">
        <title>A high-quality chromosome-level genome assembly of a woody plant with both climbing and erect habits, Rhamnella rubrinervis.</title>
        <authorList>
            <person name="Lu Z."/>
            <person name="Yang Y."/>
            <person name="Zhu X."/>
            <person name="Sun Y."/>
        </authorList>
    </citation>
    <scope>NUCLEOTIDE SEQUENCE</scope>
    <source>
        <strain evidence="3">BYM</strain>
        <tissue evidence="3">Leaf</tissue>
    </source>
</reference>
<evidence type="ECO:0000313" key="4">
    <source>
        <dbReference type="Proteomes" id="UP000796880"/>
    </source>
</evidence>
<feature type="compositionally biased region" description="Basic and acidic residues" evidence="2">
    <location>
        <begin position="1"/>
        <end position="11"/>
    </location>
</feature>
<evidence type="ECO:0000256" key="1">
    <source>
        <dbReference type="PROSITE-ProRule" id="PRU00339"/>
    </source>
</evidence>
<dbReference type="PROSITE" id="PS50005">
    <property type="entry name" value="TPR"/>
    <property type="match status" value="2"/>
</dbReference>
<dbReference type="InterPro" id="IPR011990">
    <property type="entry name" value="TPR-like_helical_dom_sf"/>
</dbReference>
<dbReference type="InterPro" id="IPR019734">
    <property type="entry name" value="TPR_rpt"/>
</dbReference>
<feature type="compositionally biased region" description="Basic residues" evidence="2">
    <location>
        <begin position="133"/>
        <end position="153"/>
    </location>
</feature>
<dbReference type="Proteomes" id="UP000796880">
    <property type="component" value="Unassembled WGS sequence"/>
</dbReference>
<dbReference type="SMART" id="SM00028">
    <property type="entry name" value="TPR"/>
    <property type="match status" value="5"/>
</dbReference>
<dbReference type="Gene3D" id="1.25.40.10">
    <property type="entry name" value="Tetratricopeptide repeat domain"/>
    <property type="match status" value="3"/>
</dbReference>
<dbReference type="Pfam" id="PF13432">
    <property type="entry name" value="TPR_16"/>
    <property type="match status" value="1"/>
</dbReference>
<keyword evidence="4" id="KW-1185">Reference proteome</keyword>
<feature type="repeat" description="TPR" evidence="1">
    <location>
        <begin position="192"/>
        <end position="225"/>
    </location>
</feature>
<comment type="caution">
    <text evidence="3">The sequence shown here is derived from an EMBL/GenBank/DDBJ whole genome shotgun (WGS) entry which is preliminary data.</text>
</comment>
<gene>
    <name evidence="3" type="ORF">FNV43_RR17553</name>
</gene>
<evidence type="ECO:0008006" key="5">
    <source>
        <dbReference type="Google" id="ProtNLM"/>
    </source>
</evidence>
<sequence>MAEGKEDKVGDCEEAPEGDADVAGEQNKEMEEGEEDGEEEEGEEEEEEDDIEDEGGYTFKFKDGENPLDFVEDNAFSVQPYKQFERLEYEALAEKKRKALADSQPEGSSKKARLEDVSGASCMEELMKAMNYGRRRKSKEPKKRGRQKGSRNRLNRDVAKMIGEATLYYAHCRYEEAISVLHQIVLQAPDLPDSYHILGLVHDAMGDKKRALGFYMLAAHLMPKDSSLWKLLMSWSIEQGDIGQANYCLSKAITADPEDIQLRFHRAALYLELGDYQKAAESYDQIHQLCTDNVEALKTGAKLYKRCGQLEHSIRMLEDYLDGHPTEADLSVIELLAVILMNNNEHIKALQHIEDAHLKYCSGEELPINLTIKAGICHIHLGNMQKAEVLLSLLEGESAYHHIDLVIEVADSLVNLGHYNMALKYYLMLEGNAGSHVGSLQLKIAQCYLSLKARSQAIMFFFKAVQTCADDIDARLTLASLLLEESKDDEAISVLSAPNNLESSNTHSDKSKPWWLNAKVKLKLCQIYRAKGMLENFVDAIFPLVRESLYCETLRQKVKVKKRLSRRALLERVKVLDNCDTDNLFSGFRPVASTSDLVKASRAKKLLQKKEEKKAKALADGVHWQSDDSDDEPLSRIHREAPLPNFLKDEDHHQLIVDLCKALATLRRYSDALETISLTLRLASNMLPVEKKEELRILGAQLAYATTEPKHGFNYVKYIVQQNPYSVAAWNCYYKVISRLENRDTRHGKFLHSMQGKLKDCVPPIVISGHQFTTCSHHQDAARKYLEAYKLMPENPLINLCVGTALINLALGFRLQNKHQCLVQGLAFLYNNLRLCKNSQEALYNIARACQHVGLVSLAASYYEKVLAIHQKDCPIPVLPNEKPNEEHLTPGYCDLRREAAFNLHLIYKKSGALDLARQVLKDYCTF</sequence>
<evidence type="ECO:0000256" key="2">
    <source>
        <dbReference type="SAM" id="MobiDB-lite"/>
    </source>
</evidence>
<dbReference type="PANTHER" id="PTHR23082">
    <property type="entry name" value="TRANSCRIPTION INITIATION FACTOR IIIC TFIIIC , POLYPEPTIDE 3-RELATED"/>
    <property type="match status" value="1"/>
</dbReference>
<keyword evidence="1" id="KW-0802">TPR repeat</keyword>
<dbReference type="PANTHER" id="PTHR23082:SF0">
    <property type="entry name" value="GENERAL TRANSCRIPTION FACTOR 3C POLYPEPTIDE 3"/>
    <property type="match status" value="1"/>
</dbReference>
<dbReference type="SUPFAM" id="SSF48452">
    <property type="entry name" value="TPR-like"/>
    <property type="match status" value="3"/>
</dbReference>
<feature type="compositionally biased region" description="Acidic residues" evidence="2">
    <location>
        <begin position="12"/>
        <end position="22"/>
    </location>
</feature>
<dbReference type="InterPro" id="IPR039340">
    <property type="entry name" value="Tfc4/TFIIIC-102/Sfc4"/>
</dbReference>
<feature type="compositionally biased region" description="Acidic residues" evidence="2">
    <location>
        <begin position="31"/>
        <end position="55"/>
    </location>
</feature>
<feature type="repeat" description="TPR" evidence="1">
    <location>
        <begin position="260"/>
        <end position="293"/>
    </location>
</feature>